<feature type="compositionally biased region" description="Low complexity" evidence="1">
    <location>
        <begin position="1"/>
        <end position="16"/>
    </location>
</feature>
<evidence type="ECO:0000256" key="1">
    <source>
        <dbReference type="SAM" id="MobiDB-lite"/>
    </source>
</evidence>
<keyword evidence="2" id="KW-1133">Transmembrane helix</keyword>
<keyword evidence="2" id="KW-0812">Transmembrane</keyword>
<feature type="non-terminal residue" evidence="3">
    <location>
        <position position="1"/>
    </location>
</feature>
<dbReference type="AlphaFoldDB" id="A0A6J4LNC5"/>
<feature type="transmembrane region" description="Helical" evidence="2">
    <location>
        <begin position="168"/>
        <end position="189"/>
    </location>
</feature>
<accession>A0A6J4LNC5</accession>
<gene>
    <name evidence="3" type="ORF">AVDCRST_MAG40-2142</name>
</gene>
<feature type="region of interest" description="Disordered" evidence="1">
    <location>
        <begin position="1"/>
        <end position="30"/>
    </location>
</feature>
<organism evidence="3">
    <name type="scientific">uncultured Gemmatimonadaceae bacterium</name>
    <dbReference type="NCBI Taxonomy" id="246130"/>
    <lineage>
        <taxon>Bacteria</taxon>
        <taxon>Pseudomonadati</taxon>
        <taxon>Gemmatimonadota</taxon>
        <taxon>Gemmatimonadia</taxon>
        <taxon>Gemmatimonadales</taxon>
        <taxon>Gemmatimonadaceae</taxon>
        <taxon>environmental samples</taxon>
    </lineage>
</organism>
<evidence type="ECO:0000313" key="3">
    <source>
        <dbReference type="EMBL" id="CAA9335489.1"/>
    </source>
</evidence>
<sequence>LGAAGADDARAPRAGASGTRLTHGAPGGRHRGPAGPAMNLGAFFRVAIAFAILILLHYTLRPLLAWRAEIDFLVIAVLLAAVRLRPGAAAVVGCLVGLAADSLTPNTFGTGALAMTGVGFAASWLKAVFFADNLALNGFFFFVGKWAYDVIRLVAERNMTGPELVLQAFAWSTLSAAATALAGVTLLLMMRPLLQPSSA</sequence>
<dbReference type="EMBL" id="CADCTX010000632">
    <property type="protein sequence ID" value="CAA9335489.1"/>
    <property type="molecule type" value="Genomic_DNA"/>
</dbReference>
<keyword evidence="2" id="KW-0472">Membrane</keyword>
<name>A0A6J4LNC5_9BACT</name>
<evidence type="ECO:0000256" key="2">
    <source>
        <dbReference type="SAM" id="Phobius"/>
    </source>
</evidence>
<reference evidence="3" key="1">
    <citation type="submission" date="2020-02" db="EMBL/GenBank/DDBJ databases">
        <authorList>
            <person name="Meier V. D."/>
        </authorList>
    </citation>
    <scope>NUCLEOTIDE SEQUENCE</scope>
    <source>
        <strain evidence="3">AVDCRST_MAG40</strain>
    </source>
</reference>
<feature type="transmembrane region" description="Helical" evidence="2">
    <location>
        <begin position="72"/>
        <end position="100"/>
    </location>
</feature>
<proteinExistence type="predicted"/>
<feature type="transmembrane region" description="Helical" evidence="2">
    <location>
        <begin position="42"/>
        <end position="60"/>
    </location>
</feature>
<feature type="transmembrane region" description="Helical" evidence="2">
    <location>
        <begin position="106"/>
        <end position="125"/>
    </location>
</feature>
<protein>
    <submittedName>
        <fullName evidence="3">Permease of the drug/metabolite transporter (DMT) superfamily</fullName>
    </submittedName>
</protein>